<evidence type="ECO:0000256" key="7">
    <source>
        <dbReference type="SAM" id="MobiDB-lite"/>
    </source>
</evidence>
<sequence length="841" mass="93413">MAPPAQSQRSPSPSQPSGKSEVSDLKLQLRQLAGSRAPGVDDSKRELFKKVISYMTIGIDVSSLFGEMVMCSATSDIVLKKMCYLYVGNYAKVNPDLALLTINFLQRDCRDEDPMIRGLALRSLCSLRVANLVEYLVGPLGSGLKDSNSYVRMVAVMGVLKLYHISASTCIDADFPSILKHLMLHDSDTQVVANCLSALQEIWSAEASTSEEASREREALISKPVIYYLLNRIKEFSEWAQCLVLELVTKYVPSDSSEIFDIMNLLEDRLQHANGAVVLATIRVFLQLTLSMTDVHQQVYEHIKAPLLTLVSSGSPEQSYAVLSHLHLLVMRAPYVFSSDYKHFYCQYNEPSYVKRLKLEMLTAVANESNTYEIVTELCEYAANVDIPIARESIRAVGKIALQQYDVNAIVDRLLQFLEMEKDYVTAEALVLVKDLLRKYPQWSHDCIAVVGNISSKNVQEPKAKAALIWMLGEYSQDMQDAPYVLESLVENWDEEHSAEVRLHLLTAVMKCFFKRPPETQSALGAALAAGIADFHQDVHDRALFYYRILRYNVSVAERVVNPPKQAVSVFADTQSSEIKDRIFDEFNSLSVLYQKPSYMFTDKEHRVPLEFADELGNLSIGEAANNVVPTQMVEENDKDLLLTTSEKEETKGSRNNGSAYTVPYDGSSTSVFASQAQIESAVSNPTLAGHSPQASFAIDDLLGLGIPATPAVPSPPQLKLNTKAALDPSTFQQKWRQLPVALSQEISVNPQGVAALTAPQALLRHMQSHSIHCIASGGQSPNFKFFFFAQKFEESSNYLVECVINTSSAKAQVKIKADDQNTSQDFSTLFESALSKFGTS</sequence>
<dbReference type="GO" id="GO:0006886">
    <property type="term" value="P:intracellular protein transport"/>
    <property type="evidence" value="ECO:0007669"/>
    <property type="project" value="InterPro"/>
</dbReference>
<keyword evidence="10" id="KW-1185">Reference proteome</keyword>
<organism evidence="9 10">
    <name type="scientific">Gossypium darwinii</name>
    <name type="common">Darwin's cotton</name>
    <name type="synonym">Gossypium barbadense var. darwinii</name>
    <dbReference type="NCBI Taxonomy" id="34276"/>
    <lineage>
        <taxon>Eukaryota</taxon>
        <taxon>Viridiplantae</taxon>
        <taxon>Streptophyta</taxon>
        <taxon>Embryophyta</taxon>
        <taxon>Tracheophyta</taxon>
        <taxon>Spermatophyta</taxon>
        <taxon>Magnoliopsida</taxon>
        <taxon>eudicotyledons</taxon>
        <taxon>Gunneridae</taxon>
        <taxon>Pentapetalae</taxon>
        <taxon>rosids</taxon>
        <taxon>malvids</taxon>
        <taxon>Malvales</taxon>
        <taxon>Malvaceae</taxon>
        <taxon>Malvoideae</taxon>
        <taxon>Gossypium</taxon>
    </lineage>
</organism>
<dbReference type="GO" id="GO:0030276">
    <property type="term" value="F:clathrin binding"/>
    <property type="evidence" value="ECO:0007669"/>
    <property type="project" value="InterPro"/>
</dbReference>
<dbReference type="InterPro" id="IPR016024">
    <property type="entry name" value="ARM-type_fold"/>
</dbReference>
<evidence type="ECO:0000256" key="3">
    <source>
        <dbReference type="ARBA" id="ARBA00022448"/>
    </source>
</evidence>
<dbReference type="InterPro" id="IPR012295">
    <property type="entry name" value="TBP_dom_sf"/>
</dbReference>
<feature type="region of interest" description="Disordered" evidence="7">
    <location>
        <begin position="1"/>
        <end position="23"/>
    </location>
</feature>
<dbReference type="Proteomes" id="UP000323506">
    <property type="component" value="Chromosome A08"/>
</dbReference>
<dbReference type="PIRSF" id="PIRSF002291">
    <property type="entry name" value="AP_complex_beta"/>
    <property type="match status" value="1"/>
</dbReference>
<evidence type="ECO:0000313" key="10">
    <source>
        <dbReference type="Proteomes" id="UP000323506"/>
    </source>
</evidence>
<evidence type="ECO:0000256" key="2">
    <source>
        <dbReference type="ARBA" id="ARBA00006613"/>
    </source>
</evidence>
<dbReference type="Pfam" id="PF01602">
    <property type="entry name" value="Adaptin_N"/>
    <property type="match status" value="1"/>
</dbReference>
<dbReference type="InterPro" id="IPR026739">
    <property type="entry name" value="AP_beta"/>
</dbReference>
<dbReference type="FunFam" id="3.30.310.10:FF:000014">
    <property type="entry name" value="Beta-adaptin-like protein"/>
    <property type="match status" value="1"/>
</dbReference>
<dbReference type="Pfam" id="PF09066">
    <property type="entry name" value="B2-adapt-app_C"/>
    <property type="match status" value="1"/>
</dbReference>
<evidence type="ECO:0000256" key="1">
    <source>
        <dbReference type="ARBA" id="ARBA00004308"/>
    </source>
</evidence>
<name>A0A5D2FRR4_GOSDA</name>
<evidence type="ECO:0000256" key="5">
    <source>
        <dbReference type="ARBA" id="ARBA00023136"/>
    </source>
</evidence>
<evidence type="ECO:0000259" key="8">
    <source>
        <dbReference type="SMART" id="SM01020"/>
    </source>
</evidence>
<dbReference type="InterPro" id="IPR011989">
    <property type="entry name" value="ARM-like"/>
</dbReference>
<evidence type="ECO:0000256" key="4">
    <source>
        <dbReference type="ARBA" id="ARBA00022927"/>
    </source>
</evidence>
<comment type="subunit">
    <text evidence="6">Adaptor protein complexes are heterotetramers composed of two large adaptins (beta-type subunit and alpha-type or delta-type or epsilon-type or gamma-type subunit), a medium adaptin (mu-type subunit) and a small adaptin (sigma-type subunit).</text>
</comment>
<reference evidence="9 10" key="1">
    <citation type="submission" date="2019-06" db="EMBL/GenBank/DDBJ databases">
        <title>WGS assembly of Gossypium darwinii.</title>
        <authorList>
            <person name="Chen Z.J."/>
            <person name="Sreedasyam A."/>
            <person name="Ando A."/>
            <person name="Song Q."/>
            <person name="De L."/>
            <person name="Hulse-Kemp A."/>
            <person name="Ding M."/>
            <person name="Ye W."/>
            <person name="Kirkbride R."/>
            <person name="Jenkins J."/>
            <person name="Plott C."/>
            <person name="Lovell J."/>
            <person name="Lin Y.-M."/>
            <person name="Vaughn R."/>
            <person name="Liu B."/>
            <person name="Li W."/>
            <person name="Simpson S."/>
            <person name="Scheffler B."/>
            <person name="Saski C."/>
            <person name="Grover C."/>
            <person name="Hu G."/>
            <person name="Conover J."/>
            <person name="Carlson J."/>
            <person name="Shu S."/>
            <person name="Boston L."/>
            <person name="Williams M."/>
            <person name="Peterson D."/>
            <person name="Mcgee K."/>
            <person name="Jones D."/>
            <person name="Wendel J."/>
            <person name="Stelly D."/>
            <person name="Grimwood J."/>
            <person name="Schmutz J."/>
        </authorList>
    </citation>
    <scope>NUCLEOTIDE SEQUENCE [LARGE SCALE GENOMIC DNA]</scope>
    <source>
        <strain evidence="9">1808015.09</strain>
    </source>
</reference>
<dbReference type="InterPro" id="IPR016342">
    <property type="entry name" value="AP_complex_bsu_1_2_4"/>
</dbReference>
<feature type="compositionally biased region" description="Low complexity" evidence="7">
    <location>
        <begin position="1"/>
        <end position="17"/>
    </location>
</feature>
<keyword evidence="3 6" id="KW-0813">Transport</keyword>
<gene>
    <name evidence="9" type="ORF">ES288_A08G297300v1</name>
</gene>
<dbReference type="EMBL" id="CM017695">
    <property type="protein sequence ID" value="TYH08203.1"/>
    <property type="molecule type" value="Genomic_DNA"/>
</dbReference>
<protein>
    <recommendedName>
        <fullName evidence="6">Beta-adaptin-like protein</fullName>
    </recommendedName>
</protein>
<feature type="domain" description="Beta-adaptin appendage C-terminal subdomain" evidence="8">
    <location>
        <begin position="719"/>
        <end position="836"/>
    </location>
</feature>
<dbReference type="GO" id="GO:0012505">
    <property type="term" value="C:endomembrane system"/>
    <property type="evidence" value="ECO:0007669"/>
    <property type="project" value="UniProtKB-SubCell"/>
</dbReference>
<comment type="similarity">
    <text evidence="2 6">Belongs to the adaptor complexes large subunit family.</text>
</comment>
<dbReference type="Gene3D" id="1.25.10.10">
    <property type="entry name" value="Leucine-rich Repeat Variant"/>
    <property type="match status" value="1"/>
</dbReference>
<dbReference type="FunFam" id="1.25.10.10:FF:000113">
    <property type="entry name" value="Beta-adaptin-like protein A"/>
    <property type="match status" value="1"/>
</dbReference>
<keyword evidence="4 6" id="KW-0653">Protein transport</keyword>
<dbReference type="AlphaFoldDB" id="A0A5D2FRR4"/>
<dbReference type="GO" id="GO:0016192">
    <property type="term" value="P:vesicle-mediated transport"/>
    <property type="evidence" value="ECO:0007669"/>
    <property type="project" value="InterPro"/>
</dbReference>
<evidence type="ECO:0000313" key="9">
    <source>
        <dbReference type="EMBL" id="TYH08203.1"/>
    </source>
</evidence>
<accession>A0A5D2FRR4</accession>
<dbReference type="GO" id="GO:0030131">
    <property type="term" value="C:clathrin adaptor complex"/>
    <property type="evidence" value="ECO:0007669"/>
    <property type="project" value="InterPro"/>
</dbReference>
<dbReference type="SUPFAM" id="SSF48371">
    <property type="entry name" value="ARM repeat"/>
    <property type="match status" value="1"/>
</dbReference>
<proteinExistence type="inferred from homology"/>
<dbReference type="SMART" id="SM01020">
    <property type="entry name" value="B2-adapt-app_C"/>
    <property type="match status" value="1"/>
</dbReference>
<comment type="subcellular location">
    <subcellularLocation>
        <location evidence="1">Endomembrane system</location>
    </subcellularLocation>
</comment>
<dbReference type="Gene3D" id="3.30.310.10">
    <property type="entry name" value="TATA-Binding Protein"/>
    <property type="match status" value="1"/>
</dbReference>
<dbReference type="InterPro" id="IPR002553">
    <property type="entry name" value="Clathrin/coatomer_adapt-like_N"/>
</dbReference>
<dbReference type="PANTHER" id="PTHR11134">
    <property type="entry name" value="ADAPTOR COMPLEX SUBUNIT BETA FAMILY MEMBER"/>
    <property type="match status" value="1"/>
</dbReference>
<keyword evidence="5 6" id="KW-0472">Membrane</keyword>
<comment type="function">
    <text evidence="6">Subunit of clathrin-associated adaptor protein complex that plays a role in protein sorting in the late-Golgi/trans-Golgi network (TGN) and/or endosomes. The AP complexes mediate both the recruitment of clathrin to membranes and the recognition of sorting signals within the cytosolic tails of transmembrane cargo molecules.</text>
</comment>
<evidence type="ECO:0000256" key="6">
    <source>
        <dbReference type="PIRNR" id="PIRNR002291"/>
    </source>
</evidence>
<dbReference type="InterPro" id="IPR015151">
    <property type="entry name" value="B-adaptin_app_sub_C"/>
</dbReference>